<dbReference type="PROSITE" id="PS51012">
    <property type="entry name" value="ABC_TM2"/>
    <property type="match status" value="1"/>
</dbReference>
<feature type="transmembrane region" description="Helical" evidence="5">
    <location>
        <begin position="59"/>
        <end position="77"/>
    </location>
</feature>
<dbReference type="PANTHER" id="PTHR43229">
    <property type="entry name" value="NODULATION PROTEIN J"/>
    <property type="match status" value="1"/>
</dbReference>
<comment type="similarity">
    <text evidence="5">Belongs to the ABC-2 integral membrane protein family.</text>
</comment>
<dbReference type="Pfam" id="PF01061">
    <property type="entry name" value="ABC2_membrane"/>
    <property type="match status" value="1"/>
</dbReference>
<dbReference type="InterPro" id="IPR051784">
    <property type="entry name" value="Nod_factor_ABC_transporter"/>
</dbReference>
<protein>
    <recommendedName>
        <fullName evidence="5">Transport permease protein</fullName>
    </recommendedName>
</protein>
<evidence type="ECO:0000313" key="7">
    <source>
        <dbReference type="EMBL" id="MFC1849562.1"/>
    </source>
</evidence>
<reference evidence="7 8" key="1">
    <citation type="submission" date="2024-09" db="EMBL/GenBank/DDBJ databases">
        <title>Laminarin stimulates single cell rates of sulfate reduction while oxygen inhibits transcriptomic activity in coastal marine sediment.</title>
        <authorList>
            <person name="Lindsay M."/>
            <person name="Orcutt B."/>
            <person name="Emerson D."/>
            <person name="Stepanauskas R."/>
            <person name="D'Angelo T."/>
        </authorList>
    </citation>
    <scope>NUCLEOTIDE SEQUENCE [LARGE SCALE GENOMIC DNA]</scope>
    <source>
        <strain evidence="7">SAG AM-311-K15</strain>
    </source>
</reference>
<dbReference type="PRINTS" id="PR00164">
    <property type="entry name" value="ABC2TRNSPORT"/>
</dbReference>
<keyword evidence="8" id="KW-1185">Reference proteome</keyword>
<keyword evidence="2 5" id="KW-0812">Transmembrane</keyword>
<evidence type="ECO:0000256" key="1">
    <source>
        <dbReference type="ARBA" id="ARBA00004141"/>
    </source>
</evidence>
<keyword evidence="4 5" id="KW-0472">Membrane</keyword>
<dbReference type="InterPro" id="IPR013525">
    <property type="entry name" value="ABC2_TM"/>
</dbReference>
<feature type="transmembrane region" description="Helical" evidence="5">
    <location>
        <begin position="21"/>
        <end position="39"/>
    </location>
</feature>
<accession>A0ABV6YTP2</accession>
<proteinExistence type="inferred from homology"/>
<feature type="transmembrane region" description="Helical" evidence="5">
    <location>
        <begin position="142"/>
        <end position="170"/>
    </location>
</feature>
<evidence type="ECO:0000256" key="4">
    <source>
        <dbReference type="ARBA" id="ARBA00023136"/>
    </source>
</evidence>
<dbReference type="Proteomes" id="UP001594351">
    <property type="component" value="Unassembled WGS sequence"/>
</dbReference>
<dbReference type="InterPro" id="IPR000412">
    <property type="entry name" value="ABC_2_transport"/>
</dbReference>
<keyword evidence="5" id="KW-1003">Cell membrane</keyword>
<gene>
    <name evidence="7" type="ORF">ACFL27_05060</name>
</gene>
<feature type="transmembrane region" description="Helical" evidence="5">
    <location>
        <begin position="176"/>
        <end position="194"/>
    </location>
</feature>
<keyword evidence="5" id="KW-0813">Transport</keyword>
<evidence type="ECO:0000256" key="3">
    <source>
        <dbReference type="ARBA" id="ARBA00022989"/>
    </source>
</evidence>
<feature type="domain" description="ABC transmembrane type-2" evidence="6">
    <location>
        <begin position="21"/>
        <end position="255"/>
    </location>
</feature>
<evidence type="ECO:0000313" key="8">
    <source>
        <dbReference type="Proteomes" id="UP001594351"/>
    </source>
</evidence>
<comment type="caution">
    <text evidence="7">The sequence shown here is derived from an EMBL/GenBank/DDBJ whole genome shotgun (WGS) entry which is preliminary data.</text>
</comment>
<dbReference type="EMBL" id="JBHPBY010000046">
    <property type="protein sequence ID" value="MFC1849562.1"/>
    <property type="molecule type" value="Genomic_DNA"/>
</dbReference>
<feature type="transmembrane region" description="Helical" evidence="5">
    <location>
        <begin position="230"/>
        <end position="252"/>
    </location>
</feature>
<evidence type="ECO:0000256" key="2">
    <source>
        <dbReference type="ARBA" id="ARBA00022692"/>
    </source>
</evidence>
<sequence length="268" mass="30183">MFWRFVSFLRKDLYIELSYKFSFVFQFAGIFFQITLFYFMAKFVGQGADRFLVNYGGSYFAFVLIGIAYQSYFNLALGSFSQNLRRDQMLGTLEMMLMTPTSGQQVVVLSASYDMLFTSFRIIIYIGVGALFFGLDLQHINILSCITILILSILSFSGLGILSAAIIMYVKRGDPVVWLFSTLNTLFGGVYFTTDVLPPLLKKLSLLLPMTHTLHAFRQALLFGAGIEDIITEIMILLVFSIITLPAGLLAFKLAIQQAKRHGSLGQY</sequence>
<evidence type="ECO:0000256" key="5">
    <source>
        <dbReference type="RuleBase" id="RU361157"/>
    </source>
</evidence>
<feature type="transmembrane region" description="Helical" evidence="5">
    <location>
        <begin position="115"/>
        <end position="135"/>
    </location>
</feature>
<dbReference type="PANTHER" id="PTHR43229:SF2">
    <property type="entry name" value="NODULATION PROTEIN J"/>
    <property type="match status" value="1"/>
</dbReference>
<organism evidence="7 8">
    <name type="scientific">candidate division CSSED10-310 bacterium</name>
    <dbReference type="NCBI Taxonomy" id="2855610"/>
    <lineage>
        <taxon>Bacteria</taxon>
        <taxon>Bacteria division CSSED10-310</taxon>
    </lineage>
</organism>
<evidence type="ECO:0000259" key="6">
    <source>
        <dbReference type="PROSITE" id="PS51012"/>
    </source>
</evidence>
<comment type="subcellular location">
    <subcellularLocation>
        <location evidence="5">Cell membrane</location>
        <topology evidence="5">Multi-pass membrane protein</topology>
    </subcellularLocation>
    <subcellularLocation>
        <location evidence="1">Membrane</location>
        <topology evidence="1">Multi-pass membrane protein</topology>
    </subcellularLocation>
</comment>
<dbReference type="InterPro" id="IPR047817">
    <property type="entry name" value="ABC2_TM_bact-type"/>
</dbReference>
<name>A0ABV6YTP2_UNCC1</name>
<keyword evidence="3 5" id="KW-1133">Transmembrane helix</keyword>